<keyword evidence="1" id="KW-0347">Helicase</keyword>
<keyword evidence="1" id="KW-0067">ATP-binding</keyword>
<dbReference type="Gene3D" id="3.40.50.300">
    <property type="entry name" value="P-loop containing nucleotide triphosphate hydrolases"/>
    <property type="match status" value="1"/>
</dbReference>
<gene>
    <name evidence="1" type="primary">lhr</name>
</gene>
<keyword evidence="1" id="KW-0378">Hydrolase</keyword>
<sequence>MYSNSYFFINKKTKQQGKIKVLYVTPLRALNRDVFRRIIRYAEYDDLTIQVRHGDTSQSLRKNFKFST</sequence>
<accession>A0A075HZB9</accession>
<dbReference type="SUPFAM" id="SSF52540">
    <property type="entry name" value="P-loop containing nucleoside triphosphate hydrolases"/>
    <property type="match status" value="1"/>
</dbReference>
<dbReference type="EMBL" id="KF901196">
    <property type="protein sequence ID" value="AIF21731.1"/>
    <property type="molecule type" value="Genomic_DNA"/>
</dbReference>
<dbReference type="AlphaFoldDB" id="A0A075HZB9"/>
<reference evidence="1" key="1">
    <citation type="journal article" date="2014" name="Genome Biol. Evol.">
        <title>Pangenome evidence for extensive interdomain horizontal transfer affecting lineage core and shell genes in uncultured planktonic thaumarchaeota and euryarchaeota.</title>
        <authorList>
            <person name="Deschamps P."/>
            <person name="Zivanovic Y."/>
            <person name="Moreira D."/>
            <person name="Rodriguez-Valera F."/>
            <person name="Lopez-Garcia P."/>
        </authorList>
    </citation>
    <scope>NUCLEOTIDE SEQUENCE</scope>
</reference>
<protein>
    <submittedName>
        <fullName evidence="1">DEAD/DEAH box helicase domain-containing protein (Lhr)</fullName>
    </submittedName>
</protein>
<name>A0A075HZB9_9ARCH</name>
<keyword evidence="1" id="KW-0547">Nucleotide-binding</keyword>
<organism evidence="1">
    <name type="scientific">uncultured marine thaumarchaeote SAT1000_06_A02</name>
    <dbReference type="NCBI Taxonomy" id="1456359"/>
    <lineage>
        <taxon>Archaea</taxon>
        <taxon>Nitrososphaerota</taxon>
        <taxon>environmental samples</taxon>
    </lineage>
</organism>
<dbReference type="GO" id="GO:0004386">
    <property type="term" value="F:helicase activity"/>
    <property type="evidence" value="ECO:0007669"/>
    <property type="project" value="UniProtKB-KW"/>
</dbReference>
<dbReference type="InterPro" id="IPR027417">
    <property type="entry name" value="P-loop_NTPase"/>
</dbReference>
<evidence type="ECO:0000313" key="1">
    <source>
        <dbReference type="EMBL" id="AIF21731.1"/>
    </source>
</evidence>
<proteinExistence type="predicted"/>